<accession>A0A150WCU8</accession>
<comment type="caution">
    <text evidence="1">The sequence shown here is derived from an EMBL/GenBank/DDBJ whole genome shotgun (WGS) entry which is preliminary data.</text>
</comment>
<evidence type="ECO:0000313" key="1">
    <source>
        <dbReference type="EMBL" id="KYG60885.1"/>
    </source>
</evidence>
<name>A0A150WCU8_BDEBC</name>
<dbReference type="RefSeq" id="WP_063244730.1">
    <property type="nucleotide sequence ID" value="NZ_LUKF01000018.1"/>
</dbReference>
<dbReference type="AlphaFoldDB" id="A0A150WCU8"/>
<sequence length="172" mass="19769">MKESLRLALIAAGLSVCLILLAEANSPEPFLWNEVVERYRFHQNAANFLSETQDLFENPQACGLFLLNKKHKVFYQGATQDSSETLLELTDELKSRIPSGLEIHRLWLGDYLQKKDIRKVDGKSYIQFSTRLFFELRAISYPWIETKRASFPAYVVTTREGKILDCAAQTSF</sequence>
<evidence type="ECO:0000313" key="2">
    <source>
        <dbReference type="Proteomes" id="UP000075391"/>
    </source>
</evidence>
<proteinExistence type="predicted"/>
<protein>
    <submittedName>
        <fullName evidence="1">Uncharacterized protein</fullName>
    </submittedName>
</protein>
<dbReference type="EMBL" id="LUKF01000018">
    <property type="protein sequence ID" value="KYG60885.1"/>
    <property type="molecule type" value="Genomic_DNA"/>
</dbReference>
<organism evidence="1 2">
    <name type="scientific">Bdellovibrio bacteriovorus</name>
    <dbReference type="NCBI Taxonomy" id="959"/>
    <lineage>
        <taxon>Bacteria</taxon>
        <taxon>Pseudomonadati</taxon>
        <taxon>Bdellovibrionota</taxon>
        <taxon>Bdellovibrionia</taxon>
        <taxon>Bdellovibrionales</taxon>
        <taxon>Pseudobdellovibrionaceae</taxon>
        <taxon>Bdellovibrio</taxon>
    </lineage>
</organism>
<dbReference type="Proteomes" id="UP000075391">
    <property type="component" value="Unassembled WGS sequence"/>
</dbReference>
<reference evidence="1 2" key="1">
    <citation type="submission" date="2016-03" db="EMBL/GenBank/DDBJ databases">
        <authorList>
            <person name="Ploux O."/>
        </authorList>
    </citation>
    <scope>NUCLEOTIDE SEQUENCE [LARGE SCALE GENOMIC DNA]</scope>
    <source>
        <strain evidence="1 2">BER2</strain>
    </source>
</reference>
<dbReference type="OrthoDB" id="9834051at2"/>
<gene>
    <name evidence="1" type="ORF">AZI85_10515</name>
</gene>